<evidence type="ECO:0000313" key="3">
    <source>
        <dbReference type="EMBL" id="KAK3256615.1"/>
    </source>
</evidence>
<gene>
    <name evidence="3" type="ORF">CYMTET_34256</name>
</gene>
<evidence type="ECO:0000256" key="1">
    <source>
        <dbReference type="SAM" id="MobiDB-lite"/>
    </source>
</evidence>
<evidence type="ECO:0000259" key="2">
    <source>
        <dbReference type="Pfam" id="PF16501"/>
    </source>
</evidence>
<evidence type="ECO:0000313" key="4">
    <source>
        <dbReference type="Proteomes" id="UP001190700"/>
    </source>
</evidence>
<dbReference type="PANTHER" id="PTHR31434">
    <property type="entry name" value="S PHASE CYCLIN A-ASSOCIATED PROTEIN IN THE ENDOPLASMIC RETICULUM"/>
    <property type="match status" value="1"/>
</dbReference>
<keyword evidence="4" id="KW-1185">Reference proteome</keyword>
<proteinExistence type="predicted"/>
<feature type="region of interest" description="Disordered" evidence="1">
    <location>
        <begin position="138"/>
        <end position="198"/>
    </location>
</feature>
<feature type="compositionally biased region" description="Polar residues" evidence="1">
    <location>
        <begin position="139"/>
        <end position="150"/>
    </location>
</feature>
<dbReference type="AlphaFoldDB" id="A0AAE0FBJ9"/>
<dbReference type="InterPro" id="IPR032446">
    <property type="entry name" value="SCAPER_N"/>
</dbReference>
<protein>
    <recommendedName>
        <fullName evidence="2">S phase cyclin A-associated protein in the endoplasmic reticulum N-terminal domain-containing protein</fullName>
    </recommendedName>
</protein>
<sequence length="249" mass="27980">MPDIQAVQDHDSALQVFDHMVSRECGFKGDVNHHKDKEKDRDFKKISRDEQNLVSWRVPNDENLVAKCEEHKGQDEWVEVGPRGKPRALLVPDDADEELQEQGDAASSEKDRILQEAAHAEVLHASAAALEVEREALDSESSFDSASTDPYLQMKHDREVPPERNSGGRVAPDSPPESSRGAGDRRSAAEAASGPPRSLRSGLFRQRLWTYLFRNMRRAIDEVYFMCEVEGDVEQVHLTVSILEHIVAS</sequence>
<dbReference type="EMBL" id="LGRX02021489">
    <property type="protein sequence ID" value="KAK3256615.1"/>
    <property type="molecule type" value="Genomic_DNA"/>
</dbReference>
<dbReference type="PANTHER" id="PTHR31434:SF2">
    <property type="entry name" value="S PHASE CYCLIN A-ASSOCIATED PROTEIN IN THE ENDOPLASMIC RETICULUM"/>
    <property type="match status" value="1"/>
</dbReference>
<dbReference type="Proteomes" id="UP001190700">
    <property type="component" value="Unassembled WGS sequence"/>
</dbReference>
<feature type="region of interest" description="Disordered" evidence="1">
    <location>
        <begin position="83"/>
        <end position="110"/>
    </location>
</feature>
<feature type="domain" description="S phase cyclin A-associated protein in the endoplasmic reticulum N-terminal" evidence="2">
    <location>
        <begin position="204"/>
        <end position="245"/>
    </location>
</feature>
<name>A0AAE0FBJ9_9CHLO</name>
<reference evidence="3 4" key="1">
    <citation type="journal article" date="2015" name="Genome Biol. Evol.">
        <title>Comparative Genomics of a Bacterivorous Green Alga Reveals Evolutionary Causalities and Consequences of Phago-Mixotrophic Mode of Nutrition.</title>
        <authorList>
            <person name="Burns J.A."/>
            <person name="Paasch A."/>
            <person name="Narechania A."/>
            <person name="Kim E."/>
        </authorList>
    </citation>
    <scope>NUCLEOTIDE SEQUENCE [LARGE SCALE GENOMIC DNA]</scope>
    <source>
        <strain evidence="3 4">PLY_AMNH</strain>
    </source>
</reference>
<accession>A0AAE0FBJ9</accession>
<comment type="caution">
    <text evidence="3">The sequence shown here is derived from an EMBL/GenBank/DDBJ whole genome shotgun (WGS) entry which is preliminary data.</text>
</comment>
<organism evidence="3 4">
    <name type="scientific">Cymbomonas tetramitiformis</name>
    <dbReference type="NCBI Taxonomy" id="36881"/>
    <lineage>
        <taxon>Eukaryota</taxon>
        <taxon>Viridiplantae</taxon>
        <taxon>Chlorophyta</taxon>
        <taxon>Pyramimonadophyceae</taxon>
        <taxon>Pyramimonadales</taxon>
        <taxon>Pyramimonadaceae</taxon>
        <taxon>Cymbomonas</taxon>
    </lineage>
</organism>
<dbReference type="Pfam" id="PF16501">
    <property type="entry name" value="SCAPER_N"/>
    <property type="match status" value="1"/>
</dbReference>